<dbReference type="SUPFAM" id="SSF56349">
    <property type="entry name" value="DNA breaking-rejoining enzymes"/>
    <property type="match status" value="1"/>
</dbReference>
<comment type="caution">
    <text evidence="4">The sequence shown here is derived from an EMBL/GenBank/DDBJ whole genome shotgun (WGS) entry which is preliminary data.</text>
</comment>
<proteinExistence type="predicted"/>
<organism evidence="4 5">
    <name type="scientific">Durusdinium trenchii</name>
    <dbReference type="NCBI Taxonomy" id="1381693"/>
    <lineage>
        <taxon>Eukaryota</taxon>
        <taxon>Sar</taxon>
        <taxon>Alveolata</taxon>
        <taxon>Dinophyceae</taxon>
        <taxon>Suessiales</taxon>
        <taxon>Symbiodiniaceae</taxon>
        <taxon>Durusdinium</taxon>
    </lineage>
</organism>
<feature type="region of interest" description="Disordered" evidence="3">
    <location>
        <begin position="110"/>
        <end position="174"/>
    </location>
</feature>
<dbReference type="InterPro" id="IPR011010">
    <property type="entry name" value="DNA_brk_join_enz"/>
</dbReference>
<feature type="region of interest" description="Disordered" evidence="3">
    <location>
        <begin position="338"/>
        <end position="392"/>
    </location>
</feature>
<dbReference type="InterPro" id="IPR010998">
    <property type="entry name" value="Integrase_recombinase_N"/>
</dbReference>
<dbReference type="Gene3D" id="1.10.150.130">
    <property type="match status" value="1"/>
</dbReference>
<feature type="region of interest" description="Disordered" evidence="3">
    <location>
        <begin position="1665"/>
        <end position="1708"/>
    </location>
</feature>
<feature type="region of interest" description="Disordered" evidence="3">
    <location>
        <begin position="2594"/>
        <end position="2615"/>
    </location>
</feature>
<feature type="compositionally biased region" description="Basic residues" evidence="3">
    <location>
        <begin position="1751"/>
        <end position="1761"/>
    </location>
</feature>
<keyword evidence="5" id="KW-1185">Reference proteome</keyword>
<feature type="compositionally biased region" description="Basic and acidic residues" evidence="3">
    <location>
        <begin position="467"/>
        <end position="489"/>
    </location>
</feature>
<dbReference type="InterPro" id="IPR013762">
    <property type="entry name" value="Integrase-like_cat_sf"/>
</dbReference>
<feature type="compositionally biased region" description="Basic and acidic residues" evidence="3">
    <location>
        <begin position="501"/>
        <end position="510"/>
    </location>
</feature>
<feature type="compositionally biased region" description="Acidic residues" evidence="3">
    <location>
        <begin position="1479"/>
        <end position="1495"/>
    </location>
</feature>
<feature type="region of interest" description="Disordered" evidence="3">
    <location>
        <begin position="1468"/>
        <end position="1503"/>
    </location>
</feature>
<feature type="compositionally biased region" description="Basic and acidic residues" evidence="3">
    <location>
        <begin position="758"/>
        <end position="805"/>
    </location>
</feature>
<dbReference type="EMBL" id="CAXAMN010022385">
    <property type="protein sequence ID" value="CAK9068984.1"/>
    <property type="molecule type" value="Genomic_DNA"/>
</dbReference>
<keyword evidence="1" id="KW-0238">DNA-binding</keyword>
<dbReference type="Proteomes" id="UP001642484">
    <property type="component" value="Unassembled WGS sequence"/>
</dbReference>
<dbReference type="PANTHER" id="PTHR34605:SF3">
    <property type="entry name" value="P CELL-TYPE AGGLUTINATION PROTEIN MAP4-LIKE-RELATED"/>
    <property type="match status" value="1"/>
</dbReference>
<evidence type="ECO:0000256" key="3">
    <source>
        <dbReference type="SAM" id="MobiDB-lite"/>
    </source>
</evidence>
<feature type="region of interest" description="Disordered" evidence="3">
    <location>
        <begin position="752"/>
        <end position="805"/>
    </location>
</feature>
<evidence type="ECO:0000313" key="4">
    <source>
        <dbReference type="EMBL" id="CAK9068984.1"/>
    </source>
</evidence>
<evidence type="ECO:0000256" key="2">
    <source>
        <dbReference type="ARBA" id="ARBA00023172"/>
    </source>
</evidence>
<dbReference type="PANTHER" id="PTHR34605">
    <property type="entry name" value="PHAGE_INTEGRASE DOMAIN-CONTAINING PROTEIN"/>
    <property type="match status" value="1"/>
</dbReference>
<accession>A0ABP0NZL0</accession>
<feature type="compositionally biased region" description="Basic and acidic residues" evidence="3">
    <location>
        <begin position="338"/>
        <end position="353"/>
    </location>
</feature>
<sequence>MRPLAPDGCNDLATQEETTLLDEDVEVSDVRPPGPGQLVRVPLCAHHRQVYQSASAKRKCGVLTCHKASKGARRGVPLCYDHLCEQGGTGARKDSPHPNGMLQGFRRRFTRRAQSRSRSPAFECQQASVPPAAAEEGPSQHAKKESGMAPARSSSVDLGKVMIPSPPRGGLEQEDVMGKPVWLKLKLNYVNDQSDWIMCMGELCGYTPGGVRGDRKLEVFVKYLDNTLVIDPKYLEDMMDAKGIEDLDATRAQLLVKEVPPDAECLGLDIKGYLIPEILMQRLAAWEGRTVAGGRRLNDSQLKEVKKNLASLVRKHSAGYVKGELWPSWPAEAELGIDKQVRGRDDDHQRENLAPRTRSRSRSHSLARAMKEEDDLRSKLDRDTALDGDTEEMTGEGIVEAYLTAVNSGQTQKEAIDAIQMIFEVDMQTIGSTMRTYIRKNCGKQNEQVEVAIKILKGMSEQQSARSAREDGAYHEARAEQPKPQEKRNPSTPDKLFPAHYGEKKEEGSLIRPAEETGKYNPLTANDSIVGQLFGMGGRVEEVSTRAGAGGDEEETHMSARVVHALEGIRKATEGDKKGNPGTRSAIGSEESLDVYLARGCNTLTVEVCPDVTGKELFDALKRARNEIKMIGSVIGLEHKKERIKALEQIEKAHEQDSDVWPESYCYSLWEELKAAWVEELRESRRQLCRILNTDNPRKEDLKFVALAPDSGFHFPRTFDLAHPEGYYQQVCVPRQARALKGIIYGQLHHKRQAPKVGGDHAPGEGEPHGGEAGGEEDRVGRGRERGNDKNDKKKREKEKDERKAYPAEKRILEELEKGGAFARLAGWSSYLQSHVRGRMLNAIIEKQEMTIDEVLLEATEKGCPELAQEAEKVLGEERSVGWVDEERQAWVSPTVWHKEKGYGEGKFEFQCGPERRCWRYLDYKDRLPVPDELASALGLQPGDEEERQCLVLHPAAGILLWGGDWDPERVPSLEEVRLKAQSFRAGLWDEAAKAIGELGDPAPWIGAREAEVRGSENNIIPFLIHGGHIRLLVPIEKEEPVKVAAELTLSGQSDREWPCEGWREFLANEDPAAPLVPGKRPKCPRCQDNNPKQGKAAPQVPWSFNEHPVDTQELILMGAHSPLKHRPAFAYGIRVQEVFAGSGSWTKAMKEAGLAANEPIELFSDPLQKKGRREQFDLKDEKVANFYLQATMELPGPSAANVWEFGTPCTSYCDFNILNGGTRSFSSPEGGPHPTASEQEGNYFCDLTCRMRESLYHHDKEFILESSMPSGRYPKIWDQPAIQRLQQSTGALIVPTHLCEWGSAPTDRPEMRYKKGQWNLVSPGLYLHALLLSRRCQGQHRHMDVKGESDLPGVPRTRRAQVYPARLCKGWALVVQAAYAGWDTIQVAQALEVIQESDGREGEIPHKAAGANRHQHAGQSDPSHQAAPSHSTAAFSFSERCGSAEIDEFQEGFGLLRGHHCGSIGEGEFSHGIPIPEDPLEPEGEEEEEEGATSDEDRRMNPRDEARVMARLVPREVSPGDVAEPVRPYEGNINIFGPPRPLEGLDGRSEDWWDLQEDNLFLVRHHVMPRTHLFGSHYGDWTDCPVSDHLIRSDRRTWMYPQRRELSEIAPHERVFLDNWRVDLARLRDIPDSIDAEYADWTGATTFYLYDPLIRPELGPHFERGQEERGETDSPAPEPESELRPTYPEGRDYQPVFHPPREFPVPTREQVADARRYYPGGGVWDPWNGGRIEGDDAEQAEEQPGSSSDRRRRSRSRSRGRGPDADDGAEERRVGYLSASCILEAEETEGNRWMMRETIEDEYHVGAPVYSEKDQSVKEEVLDKALCYVHHCREHPKYEPNVIKQAVELGDDLLRTAGTLEEAMRGLRAARRQVIGVPTIGATSEEVLRCLESDHAQYLKAANRDGDTADFGSALPGELVGVEGRVKLVYGGLPFGWCGAPGEYMAFALAGRAYHESFKPEMEGVNGPTPFSSEWLMDDSVIVEPLMGVRPWQAVDALGHSIEKIWGKAALNLDKQIEEGTLPEPKALKMRYLLALPELQYGVRQVRLKVAQELRGLSQYAAITIPPLRTELGTLDLFLCPSKCVGGYIQPNVKDENASESAWRCWDETLALLRLWFETPYEGSFESSMESMLSTRELLALPGMSSRLRWVGGDATPDVAGALDWKGKRYMREDAKVMLHALGRVPELEEEPSMKIALAELLCFVGLAAAESSSWHGEIIAYATDNQNVRSWLTKRQSRCTVARHILRVLGMLEAQEKWESYIEESVNGNRDQCEAAIEGSSLKGTECLQSEEDLTWVFASIAEDSWGGTRSYVRQFVKEHRPSNALIDLAREGPVREMQADFKKLGYVVNVNEYLTTHFGDPVAKRKFVLVAHRGSLANDATFPDEAPRSAAEPASIKRALDSAAGAVRQEWLASDVEVTLNNKISTSGDRMLPWPAGHYKEGDKKELPYDIRGPALTCRKGRSMVVLDHRGEAVQARAISAEEEWLLNGGRLEELHLLREAGAKVNFFKKDAAMKFPQQSAHHLLSWYERWRQGISEGPEAGGRVGVCRDPDRVHADEQVRAWMRAWQGDNHNPRANYERWLAAKKADLEGDQKVGGRRQTTKRAKSGPPDRLVLPSAIGRGRERLQLDANRELRRDQAWLDALAAEAVMSKLSEGTRAGYEVGWKQWCLWRRMGRKDVYLTGESKEDRKIDEDELLRFMTYLAHVMGRTEGTIKQRLFAIKMGHLVAGHEDPTLHKVRIWAALNGYKRWQPETKRKYPVLPAMLLWIKKHLSTSEALSRVDQAILWAAIMVGFFFLLRASEFLVTMGRSWGTSRTLKGNDIEARRDNLQVMNFHQAEEIVIYLKGSQTDQYNQGTVRNQFRSGDELCVVTALANYQAMKPERFAGAEADQPLFRLENGKPLQRTDIQGLIQLAAVADGQSTTRYGSHSLRIGGATAMYQTTKDLDIVKRFGRWNSDAFHGYLWESHERQKDLAKGMAKADGQLLAPEEQGV</sequence>
<evidence type="ECO:0000313" key="5">
    <source>
        <dbReference type="Proteomes" id="UP001642484"/>
    </source>
</evidence>
<dbReference type="SUPFAM" id="SSF47823">
    <property type="entry name" value="lambda integrase-like, N-terminal domain"/>
    <property type="match status" value="1"/>
</dbReference>
<dbReference type="InterPro" id="IPR052925">
    <property type="entry name" value="Phage_Integrase-like_Recomb"/>
</dbReference>
<dbReference type="Gene3D" id="1.10.443.10">
    <property type="entry name" value="Intergrase catalytic core"/>
    <property type="match status" value="1"/>
</dbReference>
<evidence type="ECO:0000256" key="1">
    <source>
        <dbReference type="ARBA" id="ARBA00023125"/>
    </source>
</evidence>
<feature type="compositionally biased region" description="Polar residues" evidence="3">
    <location>
        <begin position="1418"/>
        <end position="1435"/>
    </location>
</feature>
<feature type="region of interest" description="Disordered" evidence="3">
    <location>
        <begin position="1404"/>
        <end position="1435"/>
    </location>
</feature>
<reference evidence="4 5" key="1">
    <citation type="submission" date="2024-02" db="EMBL/GenBank/DDBJ databases">
        <authorList>
            <person name="Chen Y."/>
            <person name="Shah S."/>
            <person name="Dougan E. K."/>
            <person name="Thang M."/>
            <person name="Chan C."/>
        </authorList>
    </citation>
    <scope>NUCLEOTIDE SEQUENCE [LARGE SCALE GENOMIC DNA]</scope>
</reference>
<gene>
    <name evidence="4" type="ORF">CCMP2556_LOCUS33904</name>
</gene>
<feature type="compositionally biased region" description="Basic residues" evidence="3">
    <location>
        <begin position="2599"/>
        <end position="2609"/>
    </location>
</feature>
<name>A0ABP0NZL0_9DINO</name>
<feature type="region of interest" description="Disordered" evidence="3">
    <location>
        <begin position="460"/>
        <end position="510"/>
    </location>
</feature>
<protein>
    <submittedName>
        <fullName evidence="4">Uncharacterized protein</fullName>
    </submittedName>
</protein>
<feature type="region of interest" description="Disordered" evidence="3">
    <location>
        <begin position="1726"/>
        <end position="1773"/>
    </location>
</feature>
<keyword evidence="2" id="KW-0233">DNA recombination</keyword>
<feature type="compositionally biased region" description="Basic and acidic residues" evidence="3">
    <location>
        <begin position="369"/>
        <end position="385"/>
    </location>
</feature>